<dbReference type="PRINTS" id="PR00743">
    <property type="entry name" value="GLHYDRLASE36"/>
</dbReference>
<dbReference type="Gene3D" id="3.20.20.70">
    <property type="entry name" value="Aldolase class I"/>
    <property type="match status" value="1"/>
</dbReference>
<dbReference type="PANTHER" id="PTHR43053:SF3">
    <property type="entry name" value="ALPHA-GALACTOSIDASE C-RELATED"/>
    <property type="match status" value="1"/>
</dbReference>
<dbReference type="InterPro" id="IPR013780">
    <property type="entry name" value="Glyco_hydro_b"/>
</dbReference>
<feature type="domain" description="Glycosyl hydrolase family 36 C-terminal" evidence="8">
    <location>
        <begin position="613"/>
        <end position="685"/>
    </location>
</feature>
<dbReference type="FunFam" id="3.20.20.70:FF:000118">
    <property type="entry name" value="Alpha-galactosidase"/>
    <property type="match status" value="1"/>
</dbReference>
<dbReference type="Gene3D" id="2.60.40.1180">
    <property type="entry name" value="Golgi alpha-mannosidase II"/>
    <property type="match status" value="1"/>
</dbReference>
<dbReference type="GO" id="GO:0004557">
    <property type="term" value="F:alpha-galactosidase activity"/>
    <property type="evidence" value="ECO:0007669"/>
    <property type="project" value="UniProtKB-UniRule"/>
</dbReference>
<feature type="binding site" evidence="7">
    <location>
        <position position="172"/>
    </location>
    <ligand>
        <name>substrate</name>
    </ligand>
</feature>
<dbReference type="GO" id="GO:0016052">
    <property type="term" value="P:carbohydrate catabolic process"/>
    <property type="evidence" value="ECO:0007669"/>
    <property type="project" value="InterPro"/>
</dbReference>
<dbReference type="EC" id="3.2.1.22" evidence="2 5"/>
<dbReference type="SUPFAM" id="SSF51445">
    <property type="entry name" value="(Trans)glycosidases"/>
    <property type="match status" value="1"/>
</dbReference>
<dbReference type="InterPro" id="IPR002252">
    <property type="entry name" value="Glyco_hydro_36"/>
</dbReference>
<evidence type="ECO:0000256" key="4">
    <source>
        <dbReference type="ARBA" id="ARBA00023295"/>
    </source>
</evidence>
<feature type="binding site" evidence="7">
    <location>
        <position position="414"/>
    </location>
    <ligand>
        <name>substrate</name>
    </ligand>
</feature>
<comment type="catalytic activity">
    <reaction evidence="1 5">
        <text>Hydrolysis of terminal, non-reducing alpha-D-galactose residues in alpha-D-galactosides, including galactose oligosaccharides, galactomannans and galactolipids.</text>
        <dbReference type="EC" id="3.2.1.22"/>
    </reaction>
</comment>
<feature type="binding site" evidence="7">
    <location>
        <position position="495"/>
    </location>
    <ligand>
        <name>substrate</name>
    </ligand>
</feature>
<dbReference type="PIRSF" id="PIRSF005536">
    <property type="entry name" value="Agal"/>
    <property type="match status" value="1"/>
</dbReference>
<evidence type="ECO:0000256" key="3">
    <source>
        <dbReference type="ARBA" id="ARBA00022801"/>
    </source>
</evidence>
<evidence type="ECO:0000256" key="2">
    <source>
        <dbReference type="ARBA" id="ARBA00012755"/>
    </source>
</evidence>
<keyword evidence="11" id="KW-1185">Reference proteome</keyword>
<feature type="domain" description="Glycosyl hydrolase family 36 N-terminal" evidence="9">
    <location>
        <begin position="31"/>
        <end position="258"/>
    </location>
</feature>
<feature type="binding site" evidence="7">
    <location>
        <begin position="447"/>
        <end position="451"/>
    </location>
    <ligand>
        <name>substrate</name>
    </ligand>
</feature>
<dbReference type="InterPro" id="IPR031704">
    <property type="entry name" value="Glyco_hydro_36_N"/>
</dbReference>
<dbReference type="EMBL" id="JACHMB010000001">
    <property type="protein sequence ID" value="MBB5780537.1"/>
    <property type="molecule type" value="Genomic_DNA"/>
</dbReference>
<evidence type="ECO:0000259" key="8">
    <source>
        <dbReference type="Pfam" id="PF16874"/>
    </source>
</evidence>
<dbReference type="InterPro" id="IPR013785">
    <property type="entry name" value="Aldolase_TIM"/>
</dbReference>
<dbReference type="Gene3D" id="2.70.98.60">
    <property type="entry name" value="alpha-galactosidase from lactobacil brevis"/>
    <property type="match status" value="1"/>
</dbReference>
<name>A0A7W9LE67_9ACTN</name>
<dbReference type="AlphaFoldDB" id="A0A7W9LE67"/>
<proteinExistence type="inferred from homology"/>
<accession>A0A7W9LE67</accession>
<dbReference type="Proteomes" id="UP000579153">
    <property type="component" value="Unassembled WGS sequence"/>
</dbReference>
<evidence type="ECO:0000256" key="5">
    <source>
        <dbReference type="PIRNR" id="PIRNR005536"/>
    </source>
</evidence>
<evidence type="ECO:0000256" key="1">
    <source>
        <dbReference type="ARBA" id="ARBA00001255"/>
    </source>
</evidence>
<evidence type="ECO:0000313" key="11">
    <source>
        <dbReference type="Proteomes" id="UP000579153"/>
    </source>
</evidence>
<dbReference type="InterPro" id="IPR038417">
    <property type="entry name" value="Alpga-gal_N_sf"/>
</dbReference>
<evidence type="ECO:0000256" key="6">
    <source>
        <dbReference type="PIRSR" id="PIRSR005536-1"/>
    </source>
</evidence>
<sequence>MRSVTFDASSRRWLLRTPGTSYVVALADDDAPRCLHWGPALTAEQAASLPGPAAFGASSFDSTAGEEELVSEVGARFETPSLQVVLPGGDRGIEWRHDGHEIDGGHLTLRFSDRRHPLLVELHYRVHDDSDAIERWTVLRPQVPVTVLRCDSAAWSVPALDGYRLSHVTGGWSSEHALSRTELPVGETALTSRRGLSSHHANPWLMIDGGDAGERHGEVWSCALAWSGSWRVTLTRTTSGRASWTGGFGHEGLTWRLEPGEEWVTPVFAGVYAPDGYGEASRRWHDHVARHVLPRPDEPRPVVYNAWEAVGFDVNEANQRDLARLAARVGAELFVMDDAWFGGRTGDSAGLGDWWVNDERFPDGLSPLIDEVHRLGMRFGLWVEPEMVNPDSDLYRANPDWVLHMPGRSRTLLRNQLVLNFARPDVADWAHKWLHKLVSEHAVDFLKWDFNRAFTEAGRPGDPDQDRLWIDHVRAVYSIMDRLRADHPHLRIEACAGGGGRTDLGILARTDQVWTSDNTDAHDRIAIQRGFSQVYPARAMAAWVTDSPNPLTGRAVPLRFRFHVAMAGALGLGGDLARWSEAELSEAAELVAVYKDIRPVVQFGRLWRLPYGVQYVHGDRVVVLAWHGPVAFGTPIAPLRLAGLDPDGRYRDEDTGTVHHGAVLMSRGLPPLTPGGGYTSTLLRLRAC</sequence>
<protein>
    <recommendedName>
        <fullName evidence="2 5">Alpha-galactosidase</fullName>
        <ecNumber evidence="2 5">3.2.1.22</ecNumber>
    </recommendedName>
</protein>
<evidence type="ECO:0000313" key="10">
    <source>
        <dbReference type="EMBL" id="MBB5780537.1"/>
    </source>
</evidence>
<dbReference type="PANTHER" id="PTHR43053">
    <property type="entry name" value="GLYCOSIDASE FAMILY 31"/>
    <property type="match status" value="1"/>
</dbReference>
<dbReference type="Pfam" id="PF02065">
    <property type="entry name" value="Melibiase"/>
    <property type="match status" value="1"/>
</dbReference>
<feature type="binding site" evidence="7">
    <location>
        <position position="517"/>
    </location>
    <ligand>
        <name>substrate</name>
    </ligand>
</feature>
<dbReference type="CDD" id="cd14791">
    <property type="entry name" value="GH36"/>
    <property type="match status" value="1"/>
</dbReference>
<keyword evidence="3 5" id="KW-0378">Hydrolase</keyword>
<comment type="caution">
    <text evidence="10">The sequence shown here is derived from an EMBL/GenBank/DDBJ whole genome shotgun (WGS) entry which is preliminary data.</text>
</comment>
<evidence type="ECO:0000259" key="9">
    <source>
        <dbReference type="Pfam" id="PF16875"/>
    </source>
</evidence>
<dbReference type="InterPro" id="IPR017853">
    <property type="entry name" value="GH"/>
</dbReference>
<organism evidence="10 11">
    <name type="scientific">Nonomuraea jabiensis</name>
    <dbReference type="NCBI Taxonomy" id="882448"/>
    <lineage>
        <taxon>Bacteria</taxon>
        <taxon>Bacillati</taxon>
        <taxon>Actinomycetota</taxon>
        <taxon>Actinomycetes</taxon>
        <taxon>Streptosporangiales</taxon>
        <taxon>Streptosporangiaceae</taxon>
        <taxon>Nonomuraea</taxon>
    </lineage>
</organism>
<comment type="similarity">
    <text evidence="5">Belongs to the glycosyl hydrolase.</text>
</comment>
<feature type="active site" description="Nucleophile" evidence="6">
    <location>
        <position position="449"/>
    </location>
</feature>
<keyword evidence="4 5" id="KW-0326">Glycosidase</keyword>
<dbReference type="Pfam" id="PF16875">
    <property type="entry name" value="Glyco_hydro_36N"/>
    <property type="match status" value="1"/>
</dbReference>
<evidence type="ECO:0000256" key="7">
    <source>
        <dbReference type="PIRSR" id="PIRSR005536-2"/>
    </source>
</evidence>
<dbReference type="RefSeq" id="WP_185073983.1">
    <property type="nucleotide sequence ID" value="NZ_JACHMB010000001.1"/>
</dbReference>
<dbReference type="InterPro" id="IPR050985">
    <property type="entry name" value="Alpha-glycosidase_related"/>
</dbReference>
<dbReference type="InterPro" id="IPR031705">
    <property type="entry name" value="Glyco_hydro_36_C"/>
</dbReference>
<dbReference type="Pfam" id="PF16874">
    <property type="entry name" value="Glyco_hydro_36C"/>
    <property type="match status" value="1"/>
</dbReference>
<feature type="active site" description="Proton donor" evidence="6">
    <location>
        <position position="517"/>
    </location>
</feature>
<gene>
    <name evidence="10" type="ORF">HD596_007293</name>
</gene>
<reference evidence="10 11" key="1">
    <citation type="submission" date="2020-08" db="EMBL/GenBank/DDBJ databases">
        <title>Sequencing the genomes of 1000 actinobacteria strains.</title>
        <authorList>
            <person name="Klenk H.-P."/>
        </authorList>
    </citation>
    <scope>NUCLEOTIDE SEQUENCE [LARGE SCALE GENOMIC DNA]</scope>
    <source>
        <strain evidence="10 11">DSM 45507</strain>
    </source>
</reference>
<feature type="binding site" evidence="7">
    <location>
        <begin position="337"/>
        <end position="338"/>
    </location>
    <ligand>
        <name>substrate</name>
    </ligand>
</feature>